<dbReference type="EMBL" id="MU535751">
    <property type="protein sequence ID" value="KAI5629443.1"/>
    <property type="molecule type" value="Genomic_DNA"/>
</dbReference>
<dbReference type="Pfam" id="PF00100">
    <property type="entry name" value="Zona_pellucida"/>
    <property type="match status" value="1"/>
</dbReference>
<evidence type="ECO:0000256" key="2">
    <source>
        <dbReference type="RuleBase" id="RU367066"/>
    </source>
</evidence>
<accession>A0AAD5FV07</accession>
<keyword evidence="5" id="KW-1185">Reference proteome</keyword>
<feature type="domain" description="ZP" evidence="3">
    <location>
        <begin position="1"/>
        <end position="309"/>
    </location>
</feature>
<organism evidence="4 5">
    <name type="scientific">Silurus asotus</name>
    <name type="common">Amur catfish</name>
    <name type="synonym">Parasilurus asotus</name>
    <dbReference type="NCBI Taxonomy" id="30991"/>
    <lineage>
        <taxon>Eukaryota</taxon>
        <taxon>Metazoa</taxon>
        <taxon>Chordata</taxon>
        <taxon>Craniata</taxon>
        <taxon>Vertebrata</taxon>
        <taxon>Euteleostomi</taxon>
        <taxon>Actinopterygii</taxon>
        <taxon>Neopterygii</taxon>
        <taxon>Teleostei</taxon>
        <taxon>Ostariophysi</taxon>
        <taxon>Siluriformes</taxon>
        <taxon>Siluridae</taxon>
        <taxon>Silurus</taxon>
    </lineage>
</organism>
<comment type="function">
    <text evidence="2">Component of the zona pellucida, an extracellular matrix surrounding oocytes which mediates sperm binding, induction of the acrosome reaction and prevents post-fertilization polyspermy. The zona pellucida is composed of 3 to 4 glycoproteins, ZP1, ZP2, ZP3, and ZP4. ZP3 is essential for sperm binding and zona matrix formation.</text>
</comment>
<dbReference type="AlphaFoldDB" id="A0AAD5FV07"/>
<dbReference type="FunFam" id="2.60.40.4100:FF:000002">
    <property type="entry name" value="Zona pellucida sperm-binding protein 3"/>
    <property type="match status" value="1"/>
</dbReference>
<dbReference type="PROSITE" id="PS51034">
    <property type="entry name" value="ZP_2"/>
    <property type="match status" value="1"/>
</dbReference>
<dbReference type="GO" id="GO:2000344">
    <property type="term" value="P:positive regulation of acrosome reaction"/>
    <property type="evidence" value="ECO:0007669"/>
    <property type="project" value="UniProtKB-UniRule"/>
</dbReference>
<dbReference type="GO" id="GO:0032190">
    <property type="term" value="F:acrosin binding"/>
    <property type="evidence" value="ECO:0007669"/>
    <property type="project" value="TreeGrafter"/>
</dbReference>
<dbReference type="GO" id="GO:0005886">
    <property type="term" value="C:plasma membrane"/>
    <property type="evidence" value="ECO:0007669"/>
    <property type="project" value="UniProtKB-SubCell"/>
</dbReference>
<keyword evidence="2" id="KW-1003">Cell membrane</keyword>
<keyword evidence="2" id="KW-0165">Cleavage on pair of basic residues</keyword>
<keyword evidence="2" id="KW-0964">Secreted</keyword>
<comment type="PTM">
    <text evidence="2">Proteolytically cleaved before the transmembrane segment to yield the secreted ectodomain incorporated in the zona pellucida.</text>
</comment>
<comment type="similarity">
    <text evidence="2">Belongs to the ZP domain family. ZPC subfamily.</text>
</comment>
<gene>
    <name evidence="4" type="ORF">C0J50_2375</name>
</gene>
<comment type="subcellular location">
    <subcellularLocation>
        <location evidence="2">Zona pellucida</location>
    </subcellularLocation>
    <subcellularLocation>
        <location evidence="2">Cell membrane</location>
        <topology evidence="2">Single-pass type I membrane protein</topology>
    </subcellularLocation>
</comment>
<dbReference type="InterPro" id="IPR001507">
    <property type="entry name" value="ZP_dom"/>
</dbReference>
<protein>
    <recommendedName>
        <fullName evidence="2">Zona pellucida sperm-binding protein 3</fullName>
    </recommendedName>
</protein>
<keyword evidence="2" id="KW-0472">Membrane</keyword>
<dbReference type="SMART" id="SM00241">
    <property type="entry name" value="ZP"/>
    <property type="match status" value="1"/>
</dbReference>
<dbReference type="GO" id="GO:0035804">
    <property type="term" value="F:structural constituent of egg coat"/>
    <property type="evidence" value="ECO:0007669"/>
    <property type="project" value="UniProtKB-UniRule"/>
</dbReference>
<dbReference type="GO" id="GO:0035805">
    <property type="term" value="C:egg coat"/>
    <property type="evidence" value="ECO:0007669"/>
    <property type="project" value="UniProtKB-SubCell"/>
</dbReference>
<dbReference type="Gene3D" id="2.60.40.4100">
    <property type="entry name" value="Zona pellucida, ZP-C domain"/>
    <property type="match status" value="1"/>
</dbReference>
<evidence type="ECO:0000256" key="1">
    <source>
        <dbReference type="ARBA" id="ARBA00023157"/>
    </source>
</evidence>
<dbReference type="Proteomes" id="UP001205998">
    <property type="component" value="Unassembled WGS sequence"/>
</dbReference>
<evidence type="ECO:0000259" key="3">
    <source>
        <dbReference type="PROSITE" id="PS51034"/>
    </source>
</evidence>
<dbReference type="GO" id="GO:0035803">
    <property type="term" value="P:egg coat formation"/>
    <property type="evidence" value="ECO:0007669"/>
    <property type="project" value="UniProtKB-UniRule"/>
</dbReference>
<evidence type="ECO:0000313" key="5">
    <source>
        <dbReference type="Proteomes" id="UP001205998"/>
    </source>
</evidence>
<evidence type="ECO:0000313" key="4">
    <source>
        <dbReference type="EMBL" id="KAI5629443.1"/>
    </source>
</evidence>
<dbReference type="InterPro" id="IPR042235">
    <property type="entry name" value="ZP-C_dom"/>
</dbReference>
<comment type="caution">
    <text evidence="4">The sequence shown here is derived from an EMBL/GenBank/DDBJ whole genome shotgun (WGS) entry which is preliminary data.</text>
</comment>
<keyword evidence="2" id="KW-0732">Signal</keyword>
<dbReference type="InterPro" id="IPR055355">
    <property type="entry name" value="ZP-C"/>
</dbReference>
<comment type="domain">
    <text evidence="2">The ZP domain is involved in the polymerization of the ZP proteins to form the zona pellucida.</text>
</comment>
<dbReference type="PANTHER" id="PTHR11576">
    <property type="entry name" value="ZONA PELLUCIDA SPERM-BINDING PROTEIN 3"/>
    <property type="match status" value="1"/>
</dbReference>
<reference evidence="4" key="1">
    <citation type="submission" date="2018-07" db="EMBL/GenBank/DDBJ databases">
        <title>Comparative genomics of catfishes provides insights into carnivory and benthic adaptation.</title>
        <authorList>
            <person name="Zhang Y."/>
            <person name="Wang D."/>
            <person name="Peng Z."/>
            <person name="Zheng S."/>
            <person name="Shao F."/>
            <person name="Tao W."/>
        </authorList>
    </citation>
    <scope>NUCLEOTIDE SEQUENCE</scope>
    <source>
        <strain evidence="4">Chongqing</strain>
    </source>
</reference>
<proteinExistence type="inferred from homology"/>
<feature type="chain" id="PRO_5041776856" description="Zona pellucida sperm-binding protein 3" evidence="2">
    <location>
        <begin position="22"/>
        <end position="314"/>
    </location>
</feature>
<feature type="signal peptide" evidence="2">
    <location>
        <begin position="1"/>
        <end position="21"/>
    </location>
</feature>
<sequence length="314" mass="34531">MGFNQGGLCAFVLLAVRLSTAQWMDLGAVQPPAGSQATKPGQPPLQLNQGMAPQWLQSSPQAGNPPIPPLGLQFQNPSDAQGQQVIQQQVKKLDWTFPALPKIPTAQTLVHVDRQSNPVYTQGVTVSCNETAVHVEVRKDVLGHDLTNIAFLTLGGCPAQGMDAASPVLVYESLLNGCKSMLTIPQYDWLSERTSNQYYLGELINIEASVLQFNHVPLRVLIDGCVATTVPDINSIPRYFFIDNYGCMIDAMLTQSSSQFMPQTQANKLRFQLEAFGFQQTNTSLMDFCIWSQPGLQLAKRVRLGPITVLENVW</sequence>
<dbReference type="PANTHER" id="PTHR11576:SF2">
    <property type="entry name" value="ZONA PELLUCIDA SPERM-BINDING PROTEIN 3"/>
    <property type="match status" value="1"/>
</dbReference>
<name>A0AAD5FV07_SILAS</name>
<keyword evidence="1 2" id="KW-1015">Disulfide bond</keyword>
<keyword evidence="2" id="KW-0272">Extracellular matrix</keyword>
<dbReference type="GO" id="GO:0007339">
    <property type="term" value="P:binding of sperm to zona pellucida"/>
    <property type="evidence" value="ECO:0007669"/>
    <property type="project" value="UniProtKB-UniRule"/>
</dbReference>